<comment type="similarity">
    <text evidence="2">Belongs to the YPP1 family.</text>
</comment>
<protein>
    <submittedName>
        <fullName evidence="5">TPR-like protein</fullName>
    </submittedName>
</protein>
<keyword evidence="3" id="KW-0175">Coiled coil</keyword>
<organism evidence="5 6">
    <name type="scientific">Coniochaeta hoffmannii</name>
    <dbReference type="NCBI Taxonomy" id="91930"/>
    <lineage>
        <taxon>Eukaryota</taxon>
        <taxon>Fungi</taxon>
        <taxon>Dikarya</taxon>
        <taxon>Ascomycota</taxon>
        <taxon>Pezizomycotina</taxon>
        <taxon>Sordariomycetes</taxon>
        <taxon>Sordariomycetidae</taxon>
        <taxon>Coniochaetales</taxon>
        <taxon>Coniochaetaceae</taxon>
        <taxon>Coniochaeta</taxon>
    </lineage>
</organism>
<evidence type="ECO:0000256" key="1">
    <source>
        <dbReference type="ARBA" id="ARBA00002550"/>
    </source>
</evidence>
<accession>A0AA38VNU0</accession>
<dbReference type="Gene3D" id="1.25.40.10">
    <property type="entry name" value="Tetratricopeptide repeat domain"/>
    <property type="match status" value="1"/>
</dbReference>
<feature type="region of interest" description="Disordered" evidence="4">
    <location>
        <begin position="711"/>
        <end position="893"/>
    </location>
</feature>
<dbReference type="InterPro" id="IPR051722">
    <property type="entry name" value="Endocytosis_PI4K-reg_protein"/>
</dbReference>
<feature type="compositionally biased region" description="Polar residues" evidence="4">
    <location>
        <begin position="764"/>
        <end position="773"/>
    </location>
</feature>
<dbReference type="SUPFAM" id="SSF48452">
    <property type="entry name" value="TPR-like"/>
    <property type="match status" value="1"/>
</dbReference>
<feature type="compositionally biased region" description="Basic and acidic residues" evidence="4">
    <location>
        <begin position="1104"/>
        <end position="1117"/>
    </location>
</feature>
<evidence type="ECO:0000313" key="5">
    <source>
        <dbReference type="EMBL" id="KAJ9137840.1"/>
    </source>
</evidence>
<dbReference type="AlphaFoldDB" id="A0AA38VNU0"/>
<dbReference type="Proteomes" id="UP001174691">
    <property type="component" value="Unassembled WGS sequence"/>
</dbReference>
<comment type="caution">
    <text evidence="5">The sequence shown here is derived from an EMBL/GenBank/DDBJ whole genome shotgun (WGS) entry which is preliminary data.</text>
</comment>
<sequence>MSPSATKALHYLQLLDDARCDGNWDAVPELVRKLRKHAPERSCLALTAETEYAIAKAAPSTRPKTVVPQTVVYDLQERQPKLLAAIQEETKHAEDKFHAQVCLGWLHWVVGEYDVAATRIPTDQSYTHLESLGSVQDWSKVCALKAAYLKANCLTRGGLRTEALARFDSALRTLSGIWASNQSKKQLRYWGELFLTEHCMLFSQTLDEHPEILTDPNCLACFRSWARYWDLKGAPVPGGSGFTGSVPRRRIWLAYYDVISEILKQDLPFPTGYAPLNNESSARAQLRMELKKVEAKYEVLLLSETTFPRAEEQREEVERFVELVMENWKILAGRGWRDHDLGQGGKESLSRGVLDILYRAATKTFHSTAILRYLFIVHLAVAEFDLALKAFDSYWDLIKRGKARAEKTGEFEPCLDDDETVLETLSTCILALCRYGDRQAAEKARTLAGELELMLEKLREPGSIQEEGPSPGAENIPQAAVNAAVDPAVLALCWQSMGLAHAQWARASYDSASRTDIQKKAIQCLRKSLSSEFGRSADIRGVFALGLLLAEQRELAVAIELVKTALLAERAPDTEHDLYQGQYWRERSLVPLWHLLSLMLSARQDYIMAARACEGAFEQFKDPSVLFGTKSLNGGYRSDHLNEVAEAKVAEETTGGVVDDMDDYEKESILEVKMTQLAIVELLEGPKVAVNASIELLSLYSRLFGVPQPKVTIEPPKTRGPPKSSAGTLRSIKGSIFGSRTERHSRTRQSIVPSEKTLMVPLRPQTSQTTHTADNLGVPISQVISENGTLRESRHTRKSASVTREPGTKRASLRKRERSGSRRRAVSSGAVSHQPPFVDGESYFTPAEDTGSSQHEFFQAASKRFPSGGGHRSLTLSESYGSNGSARSSRAADPLAGMTVDKLEPHTALLPVIQFSADYHTRRRTAVLIDVWLMTAGLYRRAGMYDDAEGAAAEARKLVQSLEAEVASDATGMLALSLKDAGWAGKKSVEELWADFWAEKANLSLARGGPYQARTEFETALTHFPDHPSAIVGLSNILLDIYAEVLLPPVAVPGLDTPTGPIPAAATPKMAAESLADDLPFHKSKQPAEAVGFPVGPLGLVTSKPKDQPASRAHHDGPLPPPYKARSLPLVDRLAARDRAYGLLSGLTKLGTGWNHSEAWFALARAHEESGQADKAKEVLWWCVELEEGRGVRDWSCVGAGGYVL</sequence>
<proteinExistence type="inferred from homology"/>
<evidence type="ECO:0000256" key="3">
    <source>
        <dbReference type="SAM" id="Coils"/>
    </source>
</evidence>
<evidence type="ECO:0000313" key="6">
    <source>
        <dbReference type="Proteomes" id="UP001174691"/>
    </source>
</evidence>
<dbReference type="PANTHER" id="PTHR23083:SF464">
    <property type="entry name" value="TETRATRICOPEPTIDE REPEAT DOMAIN 7, ISOFORM A"/>
    <property type="match status" value="1"/>
</dbReference>
<evidence type="ECO:0000256" key="4">
    <source>
        <dbReference type="SAM" id="MobiDB-lite"/>
    </source>
</evidence>
<gene>
    <name evidence="5" type="ORF">NKR19_g8036</name>
</gene>
<dbReference type="InterPro" id="IPR019734">
    <property type="entry name" value="TPR_rpt"/>
</dbReference>
<comment type="function">
    <text evidence="1">Involved in endocytosis.</text>
</comment>
<dbReference type="EMBL" id="JANBVN010000153">
    <property type="protein sequence ID" value="KAJ9137840.1"/>
    <property type="molecule type" value="Genomic_DNA"/>
</dbReference>
<reference evidence="5" key="1">
    <citation type="submission" date="2022-07" db="EMBL/GenBank/DDBJ databases">
        <title>Fungi with potential for degradation of polypropylene.</title>
        <authorList>
            <person name="Gostincar C."/>
        </authorList>
    </citation>
    <scope>NUCLEOTIDE SEQUENCE</scope>
    <source>
        <strain evidence="5">EXF-13287</strain>
    </source>
</reference>
<keyword evidence="6" id="KW-1185">Reference proteome</keyword>
<dbReference type="InterPro" id="IPR011990">
    <property type="entry name" value="TPR-like_helical_dom_sf"/>
</dbReference>
<name>A0AA38VNU0_9PEZI</name>
<dbReference type="PANTHER" id="PTHR23083">
    <property type="entry name" value="TETRATRICOPEPTIDE REPEAT PROTEIN, TPR"/>
    <property type="match status" value="1"/>
</dbReference>
<evidence type="ECO:0000256" key="2">
    <source>
        <dbReference type="ARBA" id="ARBA00038251"/>
    </source>
</evidence>
<feature type="compositionally biased region" description="Basic residues" evidence="4">
    <location>
        <begin position="811"/>
        <end position="825"/>
    </location>
</feature>
<feature type="compositionally biased region" description="Low complexity" evidence="4">
    <location>
        <begin position="877"/>
        <end position="892"/>
    </location>
</feature>
<feature type="region of interest" description="Disordered" evidence="4">
    <location>
        <begin position="1102"/>
        <end position="1122"/>
    </location>
</feature>
<feature type="coiled-coil region" evidence="3">
    <location>
        <begin position="276"/>
        <end position="303"/>
    </location>
</feature>
<dbReference type="SMART" id="SM00028">
    <property type="entry name" value="TPR"/>
    <property type="match status" value="4"/>
</dbReference>